<evidence type="ECO:0000313" key="2">
    <source>
        <dbReference type="Proteomes" id="UP001501676"/>
    </source>
</evidence>
<comment type="caution">
    <text evidence="1">The sequence shown here is derived from an EMBL/GenBank/DDBJ whole genome shotgun (WGS) entry which is preliminary data.</text>
</comment>
<protein>
    <submittedName>
        <fullName evidence="1">Uncharacterized protein</fullName>
    </submittedName>
</protein>
<organism evidence="1 2">
    <name type="scientific">Cryptosporangium minutisporangium</name>
    <dbReference type="NCBI Taxonomy" id="113569"/>
    <lineage>
        <taxon>Bacteria</taxon>
        <taxon>Bacillati</taxon>
        <taxon>Actinomycetota</taxon>
        <taxon>Actinomycetes</taxon>
        <taxon>Cryptosporangiales</taxon>
        <taxon>Cryptosporangiaceae</taxon>
        <taxon>Cryptosporangium</taxon>
    </lineage>
</organism>
<dbReference type="EMBL" id="BAAAYN010000129">
    <property type="protein sequence ID" value="GAA3399324.1"/>
    <property type="molecule type" value="Genomic_DNA"/>
</dbReference>
<dbReference type="Proteomes" id="UP001501676">
    <property type="component" value="Unassembled WGS sequence"/>
</dbReference>
<evidence type="ECO:0000313" key="1">
    <source>
        <dbReference type="EMBL" id="GAA3399324.1"/>
    </source>
</evidence>
<gene>
    <name evidence="1" type="ORF">GCM10020369_84770</name>
</gene>
<name>A0ABP6TCF0_9ACTN</name>
<sequence>MAVMSSSDPYFMIEEPTFMARFLLDPVADTPDAVANADVFVDLPDGSSWSLTMFTIDEVCRLLTVWRETGEAANGSYFWASDQVIVPKPGVKAMVAAIRELVSSGDIVHAGTRSMR</sequence>
<keyword evidence="2" id="KW-1185">Reference proteome</keyword>
<reference evidence="2" key="1">
    <citation type="journal article" date="2019" name="Int. J. Syst. Evol. Microbiol.">
        <title>The Global Catalogue of Microorganisms (GCM) 10K type strain sequencing project: providing services to taxonomists for standard genome sequencing and annotation.</title>
        <authorList>
            <consortium name="The Broad Institute Genomics Platform"/>
            <consortium name="The Broad Institute Genome Sequencing Center for Infectious Disease"/>
            <person name="Wu L."/>
            <person name="Ma J."/>
        </authorList>
    </citation>
    <scope>NUCLEOTIDE SEQUENCE [LARGE SCALE GENOMIC DNA]</scope>
    <source>
        <strain evidence="2">JCM 9458</strain>
    </source>
</reference>
<proteinExistence type="predicted"/>
<accession>A0ABP6TCF0</accession>